<dbReference type="AlphaFoldDB" id="A0A8S3VIS8"/>
<organism evidence="2 3">
    <name type="scientific">Mytilus edulis</name>
    <name type="common">Blue mussel</name>
    <dbReference type="NCBI Taxonomy" id="6550"/>
    <lineage>
        <taxon>Eukaryota</taxon>
        <taxon>Metazoa</taxon>
        <taxon>Spiralia</taxon>
        <taxon>Lophotrochozoa</taxon>
        <taxon>Mollusca</taxon>
        <taxon>Bivalvia</taxon>
        <taxon>Autobranchia</taxon>
        <taxon>Pteriomorphia</taxon>
        <taxon>Mytilida</taxon>
        <taxon>Mytiloidea</taxon>
        <taxon>Mytilidae</taxon>
        <taxon>Mytilinae</taxon>
        <taxon>Mytilus</taxon>
    </lineage>
</organism>
<dbReference type="OrthoDB" id="6142124at2759"/>
<reference evidence="2" key="1">
    <citation type="submission" date="2021-03" db="EMBL/GenBank/DDBJ databases">
        <authorList>
            <person name="Bekaert M."/>
        </authorList>
    </citation>
    <scope>NUCLEOTIDE SEQUENCE</scope>
</reference>
<gene>
    <name evidence="2" type="ORF">MEDL_67920</name>
</gene>
<feature type="compositionally biased region" description="Polar residues" evidence="1">
    <location>
        <begin position="292"/>
        <end position="306"/>
    </location>
</feature>
<sequence length="344" mass="38736">MAITGNKTSKSKRRSSKTADIEMKLFSLEESFDKRFDKYFGLLQTANKSADSSHTGKINTIGNNFNKVDRLANIFKDDLPGDNSDESVVPSLDDMLEPMIKRVHTNKTVKSWDKQKQLFSQPVKQIEKLAYSGQVASRMGIISISYMQQALGTLLGYLENDNASEENCQLVKDFFAMSTKSLDQVGRAGAFHHMIRRKCAATDAGINNLNDIQAKVLYLPLSDDGVFGQGLEKQLEKRKEQREQLEDLLPEFHKNNKRKLDYDSCDSCSNKQTKFTGNSTYNNYNNNYKKPSFNTNRQSSLNSSHKSLQRGGFGNKGKKDKDTKTSNSGTGSWGSFRIPKKLSI</sequence>
<dbReference type="Proteomes" id="UP000683360">
    <property type="component" value="Unassembled WGS sequence"/>
</dbReference>
<name>A0A8S3VIS8_MYTED</name>
<comment type="caution">
    <text evidence="2">The sequence shown here is derived from an EMBL/GenBank/DDBJ whole genome shotgun (WGS) entry which is preliminary data.</text>
</comment>
<evidence type="ECO:0000313" key="2">
    <source>
        <dbReference type="EMBL" id="CAG2256615.1"/>
    </source>
</evidence>
<keyword evidence="3" id="KW-1185">Reference proteome</keyword>
<evidence type="ECO:0000313" key="3">
    <source>
        <dbReference type="Proteomes" id="UP000683360"/>
    </source>
</evidence>
<dbReference type="EMBL" id="CAJPWZ010003308">
    <property type="protein sequence ID" value="CAG2256615.1"/>
    <property type="molecule type" value="Genomic_DNA"/>
</dbReference>
<feature type="region of interest" description="Disordered" evidence="1">
    <location>
        <begin position="279"/>
        <end position="344"/>
    </location>
</feature>
<evidence type="ECO:0000256" key="1">
    <source>
        <dbReference type="SAM" id="MobiDB-lite"/>
    </source>
</evidence>
<proteinExistence type="predicted"/>
<protein>
    <submittedName>
        <fullName evidence="2">Uncharacterized protein</fullName>
    </submittedName>
</protein>
<accession>A0A8S3VIS8</accession>